<evidence type="ECO:0000256" key="4">
    <source>
        <dbReference type="PROSITE-ProRule" id="PRU01363"/>
    </source>
</evidence>
<dbReference type="Proteomes" id="UP000663877">
    <property type="component" value="Unassembled WGS sequence"/>
</dbReference>
<feature type="region of interest" description="N-terminal hotdog fold" evidence="4">
    <location>
        <begin position="961"/>
        <end position="1097"/>
    </location>
</feature>
<evidence type="ECO:0000313" key="6">
    <source>
        <dbReference type="EMBL" id="CAF1215160.1"/>
    </source>
</evidence>
<comment type="caution">
    <text evidence="4">Lacks conserved residue(s) required for the propagation of feature annotation.</text>
</comment>
<comment type="caution">
    <text evidence="6">The sequence shown here is derived from an EMBL/GenBank/DDBJ whole genome shotgun (WGS) entry which is preliminary data.</text>
</comment>
<accession>A0A814X6R6</accession>
<dbReference type="Pfam" id="PF00698">
    <property type="entry name" value="Acyl_transf_1"/>
    <property type="match status" value="2"/>
</dbReference>
<dbReference type="InterPro" id="IPR020841">
    <property type="entry name" value="PKS_Beta-ketoAc_synthase_dom"/>
</dbReference>
<dbReference type="InterPro" id="IPR014030">
    <property type="entry name" value="Ketoacyl_synth_N"/>
</dbReference>
<keyword evidence="2" id="KW-0597">Phosphoprotein</keyword>
<evidence type="ECO:0000259" key="5">
    <source>
        <dbReference type="PROSITE" id="PS52019"/>
    </source>
</evidence>
<dbReference type="AlphaFoldDB" id="A0A814X6R6"/>
<reference evidence="6" key="1">
    <citation type="submission" date="2021-02" db="EMBL/GenBank/DDBJ databases">
        <authorList>
            <person name="Nowell W R."/>
        </authorList>
    </citation>
    <scope>NUCLEOTIDE SEQUENCE</scope>
</reference>
<dbReference type="InterPro" id="IPR011042">
    <property type="entry name" value="6-blade_b-propeller_TolB-like"/>
</dbReference>
<name>A0A814X6R6_9BILA</name>
<dbReference type="InterPro" id="IPR049900">
    <property type="entry name" value="PKS_mFAS_DH"/>
</dbReference>
<proteinExistence type="predicted"/>
<protein>
    <recommendedName>
        <fullName evidence="5">PKS/mFAS DH domain-containing protein</fullName>
    </recommendedName>
</protein>
<dbReference type="InterPro" id="IPR001227">
    <property type="entry name" value="Ac_transferase_dom_sf"/>
</dbReference>
<evidence type="ECO:0000256" key="3">
    <source>
        <dbReference type="ARBA" id="ARBA00022679"/>
    </source>
</evidence>
<evidence type="ECO:0000256" key="1">
    <source>
        <dbReference type="ARBA" id="ARBA00022450"/>
    </source>
</evidence>
<sequence>MIKPSTVTTNVMNLSTVTTKTTNMIKSSTVTAETATHKSKTTVDNPTTQVQSKPKYNKWKEYGITVAGGHGYGDQLHQLTYSFGICVDDNKAILIADIHNHRIVEWKYNSGSVQIVAGGNGKGNRDDQLDTPIDAIVDKEKNAIIVCDSWNFRVVRWFRQSQTNPQILTSDIYCGGVAIDKDGSIYVSDQTKSEVRQWKEGDTDETLVAGGNGNGNRRDQLYSPYHIFVDEDYSLYVADQLNYRVMKWTKDAKEGIIVAGGNGRGDGLNQLTEPTGVIVNNLSQIIIADTSNNRIIQWYEGDAQDAKAGSVDPCHRLLMLKFVHLLDDAGYSVEKVNGTKTSVRIGQFSTDHAVTAARMRPEHRSRFHGPNSLLYNASTRLSYHFNLHGPNVSLDVACSSSLEALHMGVQCLRTNEADMAVCGGVNGIFAPENFLQSSLISAQSPDGRSRSFSADANGYAKDRFFNQSNLDPPLLLDLLRSNLGHTEGAAGVASLIKVAMCMYHRGITVNMQFTSLNPKIEAQKYNLHILQNFVPFPSLPNNEKITIGVNSFETVGSTTHSIIEEYQPINKTSIENNHIDDENHIKSKQYFIFIFSNHNDDQAFLQHISQQLLLKRTISYTHLAILFFLNRQQLQEQINAFLTEQASPGLSIISRPTKLLAQKICFVFSGQGPQCWAMGRQLYESEPLFNKWINLINGEMTKINNESRINDTNIAQPTLFAIQVALTALLVSWNIYPSSIISHSAGDQAAAFVAGRLTLGETVRIEHLACIAVVNSPRSVTISGDEKTIDEIQQILSISYPNVFTARLRIENAFHSYQMNRFDTEKEMLSSLKDIRGLPIQDQKQNFIQSNVKQTVRFYDAIAAIIKDEATNVFLEISPHPVLATSIRECYEQITFLTSLAQFTTSSQVWQQYFHIRQILPLKNHEEYFDNFPLYKFHLSPCWYESKGSSIQRLANRIQTHSLLGIRQLNEQTSATWKSLININLAQHAFLKDHKIQDAVLFPAVAYLELATTACRQLLPPKEDDQQQQPTIIFENVNFFEALILNKHELVEVCIQITMPMREWYIIFCNQDNFNKYSLNEFTLHAPGKIEIDSKQQKSLTIPNTWTAQHITSAYEHLST</sequence>
<organism evidence="6 9">
    <name type="scientific">Adineta steineri</name>
    <dbReference type="NCBI Taxonomy" id="433720"/>
    <lineage>
        <taxon>Eukaryota</taxon>
        <taxon>Metazoa</taxon>
        <taxon>Spiralia</taxon>
        <taxon>Gnathifera</taxon>
        <taxon>Rotifera</taxon>
        <taxon>Eurotatoria</taxon>
        <taxon>Bdelloidea</taxon>
        <taxon>Adinetida</taxon>
        <taxon>Adinetidae</taxon>
        <taxon>Adineta</taxon>
    </lineage>
</organism>
<dbReference type="Pfam" id="PF21089">
    <property type="entry name" value="PKS_DH_N"/>
    <property type="match status" value="1"/>
</dbReference>
<dbReference type="InterPro" id="IPR042104">
    <property type="entry name" value="PKS_dehydratase_sf"/>
</dbReference>
<keyword evidence="8" id="KW-1185">Reference proteome</keyword>
<dbReference type="GO" id="GO:0006633">
    <property type="term" value="P:fatty acid biosynthetic process"/>
    <property type="evidence" value="ECO:0007669"/>
    <property type="project" value="InterPro"/>
</dbReference>
<feature type="domain" description="PKS/mFAS DH" evidence="5">
    <location>
        <begin position="961"/>
        <end position="1120"/>
    </location>
</feature>
<dbReference type="EMBL" id="CAJNOM010000561">
    <property type="protein sequence ID" value="CAF1501524.1"/>
    <property type="molecule type" value="Genomic_DNA"/>
</dbReference>
<dbReference type="InterPro" id="IPR018201">
    <property type="entry name" value="Ketoacyl_synth_AS"/>
</dbReference>
<dbReference type="Proteomes" id="UP000663832">
    <property type="component" value="Unassembled WGS sequence"/>
</dbReference>
<dbReference type="GO" id="GO:0004312">
    <property type="term" value="F:fatty acid synthase activity"/>
    <property type="evidence" value="ECO:0007669"/>
    <property type="project" value="TreeGrafter"/>
</dbReference>
<dbReference type="PROSITE" id="PS00606">
    <property type="entry name" value="KS3_1"/>
    <property type="match status" value="1"/>
</dbReference>
<dbReference type="EMBL" id="CAJNOI010000261">
    <property type="protein sequence ID" value="CAF1215160.1"/>
    <property type="molecule type" value="Genomic_DNA"/>
</dbReference>
<evidence type="ECO:0000256" key="2">
    <source>
        <dbReference type="ARBA" id="ARBA00022553"/>
    </source>
</evidence>
<dbReference type="SUPFAM" id="SSF53901">
    <property type="entry name" value="Thiolase-like"/>
    <property type="match status" value="2"/>
</dbReference>
<dbReference type="InterPro" id="IPR014031">
    <property type="entry name" value="Ketoacyl_synth_C"/>
</dbReference>
<feature type="region of interest" description="C-terminal hotdog fold" evidence="4">
    <location>
        <begin position="1113"/>
        <end position="1120"/>
    </location>
</feature>
<dbReference type="Pfam" id="PF02801">
    <property type="entry name" value="Ketoacyl-synt_C"/>
    <property type="match status" value="1"/>
</dbReference>
<dbReference type="Gene3D" id="2.40.10.500">
    <property type="match status" value="1"/>
</dbReference>
<dbReference type="InterPro" id="IPR014043">
    <property type="entry name" value="Acyl_transferase_dom"/>
</dbReference>
<dbReference type="SUPFAM" id="SSF101898">
    <property type="entry name" value="NHL repeat"/>
    <property type="match status" value="1"/>
</dbReference>
<dbReference type="SMART" id="SM00827">
    <property type="entry name" value="PKS_AT"/>
    <property type="match status" value="1"/>
</dbReference>
<gene>
    <name evidence="6" type="ORF">BJG266_LOCUS27663</name>
    <name evidence="7" type="ORF">QVE165_LOCUS43534</name>
</gene>
<dbReference type="InterPro" id="IPR049552">
    <property type="entry name" value="PKS_DH_N"/>
</dbReference>
<dbReference type="Pfam" id="PF00109">
    <property type="entry name" value="ketoacyl-synt"/>
    <property type="match status" value="1"/>
</dbReference>
<dbReference type="PANTHER" id="PTHR43775:SF37">
    <property type="entry name" value="SI:DKEY-61P9.11"/>
    <property type="match status" value="1"/>
</dbReference>
<keyword evidence="3" id="KW-0808">Transferase</keyword>
<dbReference type="GO" id="GO:0004315">
    <property type="term" value="F:3-oxoacyl-[acyl-carrier-protein] synthase activity"/>
    <property type="evidence" value="ECO:0007669"/>
    <property type="project" value="InterPro"/>
</dbReference>
<dbReference type="SMART" id="SM00825">
    <property type="entry name" value="PKS_KS"/>
    <property type="match status" value="1"/>
</dbReference>
<dbReference type="InterPro" id="IPR016039">
    <property type="entry name" value="Thiolase-like"/>
</dbReference>
<dbReference type="SUPFAM" id="SSF52151">
    <property type="entry name" value="FabD/lysophospholipase-like"/>
    <property type="match status" value="1"/>
</dbReference>
<dbReference type="OrthoDB" id="541883at2759"/>
<dbReference type="Gene3D" id="3.40.366.10">
    <property type="entry name" value="Malonyl-Coenzyme A Acyl Carrier Protein, domain 2"/>
    <property type="match status" value="2"/>
</dbReference>
<dbReference type="Gene3D" id="3.40.47.10">
    <property type="match status" value="2"/>
</dbReference>
<keyword evidence="1" id="KW-0596">Phosphopantetheine</keyword>
<dbReference type="CDD" id="cd05819">
    <property type="entry name" value="NHL"/>
    <property type="match status" value="1"/>
</dbReference>
<evidence type="ECO:0000313" key="7">
    <source>
        <dbReference type="EMBL" id="CAF1501524.1"/>
    </source>
</evidence>
<evidence type="ECO:0000313" key="8">
    <source>
        <dbReference type="Proteomes" id="UP000663832"/>
    </source>
</evidence>
<dbReference type="InterPro" id="IPR050091">
    <property type="entry name" value="PKS_NRPS_Biosynth_Enz"/>
</dbReference>
<dbReference type="CDD" id="cd00833">
    <property type="entry name" value="PKS"/>
    <property type="match status" value="1"/>
</dbReference>
<dbReference type="PROSITE" id="PS52019">
    <property type="entry name" value="PKS_MFAS_DH"/>
    <property type="match status" value="1"/>
</dbReference>
<dbReference type="PANTHER" id="PTHR43775">
    <property type="entry name" value="FATTY ACID SYNTHASE"/>
    <property type="match status" value="1"/>
</dbReference>
<dbReference type="Gene3D" id="2.120.10.30">
    <property type="entry name" value="TolB, C-terminal domain"/>
    <property type="match status" value="1"/>
</dbReference>
<dbReference type="InterPro" id="IPR016035">
    <property type="entry name" value="Acyl_Trfase/lysoPLipase"/>
</dbReference>
<evidence type="ECO:0000313" key="9">
    <source>
        <dbReference type="Proteomes" id="UP000663877"/>
    </source>
</evidence>
<dbReference type="Gene3D" id="3.10.129.110">
    <property type="entry name" value="Polyketide synthase dehydratase"/>
    <property type="match status" value="1"/>
</dbReference>